<dbReference type="SMART" id="SM00382">
    <property type="entry name" value="AAA"/>
    <property type="match status" value="1"/>
</dbReference>
<comment type="similarity">
    <text evidence="2">Belongs to the ABC transporter superfamily.</text>
</comment>
<dbReference type="Gene3D" id="3.40.50.300">
    <property type="entry name" value="P-loop containing nucleotide triphosphate hydrolases"/>
    <property type="match status" value="1"/>
</dbReference>
<dbReference type="InterPro" id="IPR003439">
    <property type="entry name" value="ABC_transporter-like_ATP-bd"/>
</dbReference>
<protein>
    <submittedName>
        <fullName evidence="11">ABC transporter related protein</fullName>
    </submittedName>
</protein>
<dbReference type="PROSITE" id="PS50893">
    <property type="entry name" value="ABC_TRANSPORTER_2"/>
    <property type="match status" value="1"/>
</dbReference>
<evidence type="ECO:0000256" key="4">
    <source>
        <dbReference type="ARBA" id="ARBA00022475"/>
    </source>
</evidence>
<evidence type="ECO:0000256" key="8">
    <source>
        <dbReference type="ARBA" id="ARBA00022967"/>
    </source>
</evidence>
<dbReference type="EMBL" id="CP001816">
    <property type="protein sequence ID" value="ACZ12678.1"/>
    <property type="molecule type" value="Genomic_DNA"/>
</dbReference>
<keyword evidence="9" id="KW-0472">Membrane</keyword>
<evidence type="ECO:0000256" key="9">
    <source>
        <dbReference type="ARBA" id="ARBA00023136"/>
    </source>
</evidence>
<keyword evidence="6" id="KW-0547">Nucleotide-binding</keyword>
<evidence type="ECO:0000256" key="2">
    <source>
        <dbReference type="ARBA" id="ARBA00005417"/>
    </source>
</evidence>
<dbReference type="GO" id="GO:0005524">
    <property type="term" value="F:ATP binding"/>
    <property type="evidence" value="ECO:0007669"/>
    <property type="project" value="UniProtKB-KW"/>
</dbReference>
<keyword evidence="8" id="KW-1278">Translocase</keyword>
<dbReference type="InterPro" id="IPR003593">
    <property type="entry name" value="AAA+_ATPase"/>
</dbReference>
<accession>D1B3K8</accession>
<dbReference type="SUPFAM" id="SSF52540">
    <property type="entry name" value="P-loop containing nucleoside triphosphate hydrolases"/>
    <property type="match status" value="1"/>
</dbReference>
<dbReference type="HOGENOM" id="CLU_000604_1_23_7"/>
<keyword evidence="12" id="KW-1185">Reference proteome</keyword>
<evidence type="ECO:0000256" key="3">
    <source>
        <dbReference type="ARBA" id="ARBA00022448"/>
    </source>
</evidence>
<gene>
    <name evidence="11" type="ordered locus">Sdel_1663</name>
</gene>
<dbReference type="GO" id="GO:0016887">
    <property type="term" value="F:ATP hydrolysis activity"/>
    <property type="evidence" value="ECO:0007669"/>
    <property type="project" value="InterPro"/>
</dbReference>
<organism evidence="11 12">
    <name type="scientific">Sulfurospirillum deleyianum (strain ATCC 51133 / DSM 6946 / 5175)</name>
    <dbReference type="NCBI Taxonomy" id="525898"/>
    <lineage>
        <taxon>Bacteria</taxon>
        <taxon>Pseudomonadati</taxon>
        <taxon>Campylobacterota</taxon>
        <taxon>Epsilonproteobacteria</taxon>
        <taxon>Campylobacterales</taxon>
        <taxon>Sulfurospirillaceae</taxon>
        <taxon>Sulfurospirillum</taxon>
    </lineage>
</organism>
<evidence type="ECO:0000256" key="5">
    <source>
        <dbReference type="ARBA" id="ARBA00022519"/>
    </source>
</evidence>
<keyword evidence="4" id="KW-1003">Cell membrane</keyword>
<evidence type="ECO:0000259" key="10">
    <source>
        <dbReference type="PROSITE" id="PS50893"/>
    </source>
</evidence>
<evidence type="ECO:0000313" key="12">
    <source>
        <dbReference type="Proteomes" id="UP000002222"/>
    </source>
</evidence>
<evidence type="ECO:0000256" key="6">
    <source>
        <dbReference type="ARBA" id="ARBA00022741"/>
    </source>
</evidence>
<keyword evidence="5" id="KW-0997">Cell inner membrane</keyword>
<sequence>MSFTCKSLKLESHEKVLVDISFSFQHTFAFIGESGSGKSLTLKALLGMLPKELTLHLEYDASYTLERGKSVALVPQNPFTALSPLTKIGQQFMQEKDVSVAYLEMVGLEASFLERFPSELSGGQLQRLIIAMALSLKPRLLLLDEPTTALDEGSKGVILSLIQSLQRSLGFDLLFVTHDIATVEDLCDEVGIIQQGKIVEQGKTKEILVAPKEAYTKQLLSSGFRQRSFRT</sequence>
<dbReference type="STRING" id="525898.Sdel_1663"/>
<dbReference type="InterPro" id="IPR017871">
    <property type="entry name" value="ABC_transporter-like_CS"/>
</dbReference>
<evidence type="ECO:0000313" key="11">
    <source>
        <dbReference type="EMBL" id="ACZ12678.1"/>
    </source>
</evidence>
<dbReference type="PROSITE" id="PS00211">
    <property type="entry name" value="ABC_TRANSPORTER_1"/>
    <property type="match status" value="1"/>
</dbReference>
<dbReference type="InterPro" id="IPR050388">
    <property type="entry name" value="ABC_Ni/Peptide_Import"/>
</dbReference>
<dbReference type="RefSeq" id="WP_012857428.1">
    <property type="nucleotide sequence ID" value="NC_013512.1"/>
</dbReference>
<dbReference type="eggNOG" id="COG1123">
    <property type="taxonomic scope" value="Bacteria"/>
</dbReference>
<name>D1B3K8_SULD5</name>
<feature type="domain" description="ABC transporter" evidence="10">
    <location>
        <begin position="1"/>
        <end position="220"/>
    </location>
</feature>
<reference evidence="11 12" key="2">
    <citation type="journal article" date="2010" name="Stand. Genomic Sci.">
        <title>Complete genome sequence of Sulfurospirillum deleyianum type strain (5175).</title>
        <authorList>
            <person name="Sikorski J."/>
            <person name="Lapidus A."/>
            <person name="Copeland A."/>
            <person name="Glavina Del Rio T."/>
            <person name="Nolan M."/>
            <person name="Lucas S."/>
            <person name="Chen F."/>
            <person name="Tice H."/>
            <person name="Cheng J.F."/>
            <person name="Saunders E."/>
            <person name="Bruce D."/>
            <person name="Goodwin L."/>
            <person name="Pitluck S."/>
            <person name="Ovchinnikova G."/>
            <person name="Pati A."/>
            <person name="Ivanova N."/>
            <person name="Mavromatis K."/>
            <person name="Chen A."/>
            <person name="Palaniappan K."/>
            <person name="Chain P."/>
            <person name="Land M."/>
            <person name="Hauser L."/>
            <person name="Chang Y.J."/>
            <person name="Jeffries C.D."/>
            <person name="Brettin T."/>
            <person name="Detter J.C."/>
            <person name="Han C."/>
            <person name="Rohde M."/>
            <person name="Lang E."/>
            <person name="Spring S."/>
            <person name="Goker M."/>
            <person name="Bristow J."/>
            <person name="Eisen J.A."/>
            <person name="Markowitz V."/>
            <person name="Hugenholtz P."/>
            <person name="Kyrpides N.C."/>
            <person name="Klenk H.P."/>
        </authorList>
    </citation>
    <scope>NUCLEOTIDE SEQUENCE [LARGE SCALE GENOMIC DNA]</scope>
    <source>
        <strain evidence="12">ATCC 51133 / DSM 6946 / 5175</strain>
    </source>
</reference>
<dbReference type="GO" id="GO:0005886">
    <property type="term" value="C:plasma membrane"/>
    <property type="evidence" value="ECO:0007669"/>
    <property type="project" value="UniProtKB-SubCell"/>
</dbReference>
<proteinExistence type="inferred from homology"/>
<dbReference type="Pfam" id="PF00005">
    <property type="entry name" value="ABC_tran"/>
    <property type="match status" value="1"/>
</dbReference>
<comment type="subcellular location">
    <subcellularLocation>
        <location evidence="1">Cell inner membrane</location>
        <topology evidence="1">Peripheral membrane protein</topology>
    </subcellularLocation>
</comment>
<keyword evidence="3" id="KW-0813">Transport</keyword>
<dbReference type="Proteomes" id="UP000002222">
    <property type="component" value="Chromosome"/>
</dbReference>
<keyword evidence="7" id="KW-0067">ATP-binding</keyword>
<dbReference type="PANTHER" id="PTHR43297:SF14">
    <property type="entry name" value="ATPASE AAA-TYPE CORE DOMAIN-CONTAINING PROTEIN"/>
    <property type="match status" value="1"/>
</dbReference>
<evidence type="ECO:0000256" key="7">
    <source>
        <dbReference type="ARBA" id="ARBA00022840"/>
    </source>
</evidence>
<dbReference type="OrthoDB" id="9809450at2"/>
<dbReference type="InterPro" id="IPR027417">
    <property type="entry name" value="P-loop_NTPase"/>
</dbReference>
<dbReference type="AlphaFoldDB" id="D1B3K8"/>
<reference evidence="12" key="1">
    <citation type="submission" date="2009-11" db="EMBL/GenBank/DDBJ databases">
        <title>The complete genome of Sulfurospirillum deleyianum DSM 6946.</title>
        <authorList>
            <consortium name="US DOE Joint Genome Institute (JGI-PGF)"/>
            <person name="Lucas S."/>
            <person name="Copeland A."/>
            <person name="Lapidus A."/>
            <person name="Glavina del Rio T."/>
            <person name="Dalin E."/>
            <person name="Tice H."/>
            <person name="Bruce D."/>
            <person name="Goodwin L."/>
            <person name="Pitluck S."/>
            <person name="Kyrpides N."/>
            <person name="Mavromatis K."/>
            <person name="Ivanova N."/>
            <person name="Ovchinnikova G."/>
            <person name="Munk A.C."/>
            <person name="Lu M."/>
            <person name="Brettin T."/>
            <person name="Detter J.C."/>
            <person name="Han C."/>
            <person name="Tapia R."/>
            <person name="Larimer F."/>
            <person name="Land M."/>
            <person name="Hauser L."/>
            <person name="Markowitz V."/>
            <person name="Cheng J.F."/>
            <person name="Hugenholtz P."/>
            <person name="Woyke T."/>
            <person name="Wu D."/>
            <person name="Aumann P."/>
            <person name="Schneider S."/>
            <person name="Lang E."/>
            <person name="Spring S."/>
            <person name="Klenk H.P."/>
            <person name="Eisen J.A."/>
        </authorList>
    </citation>
    <scope>NUCLEOTIDE SEQUENCE [LARGE SCALE GENOMIC DNA]</scope>
    <source>
        <strain evidence="12">ATCC 51133 / DSM 6946 / 5175</strain>
    </source>
</reference>
<dbReference type="KEGG" id="sdl:Sdel_1663"/>
<evidence type="ECO:0000256" key="1">
    <source>
        <dbReference type="ARBA" id="ARBA00004417"/>
    </source>
</evidence>
<dbReference type="PANTHER" id="PTHR43297">
    <property type="entry name" value="OLIGOPEPTIDE TRANSPORT ATP-BINDING PROTEIN APPD"/>
    <property type="match status" value="1"/>
</dbReference>